<organism evidence="1 2">
    <name type="scientific">Psilocybe cubensis</name>
    <name type="common">Psychedelic mushroom</name>
    <name type="synonym">Stropharia cubensis</name>
    <dbReference type="NCBI Taxonomy" id="181762"/>
    <lineage>
        <taxon>Eukaryota</taxon>
        <taxon>Fungi</taxon>
        <taxon>Dikarya</taxon>
        <taxon>Basidiomycota</taxon>
        <taxon>Agaricomycotina</taxon>
        <taxon>Agaricomycetes</taxon>
        <taxon>Agaricomycetidae</taxon>
        <taxon>Agaricales</taxon>
        <taxon>Agaricineae</taxon>
        <taxon>Strophariaceae</taxon>
        <taxon>Psilocybe</taxon>
    </lineage>
</organism>
<comment type="caution">
    <text evidence="1">The sequence shown here is derived from an EMBL/GenBank/DDBJ whole genome shotgun (WGS) entry which is preliminary data.</text>
</comment>
<gene>
    <name evidence="1" type="ORF">JR316_0011832</name>
</gene>
<dbReference type="Proteomes" id="UP000664032">
    <property type="component" value="Unassembled WGS sequence"/>
</dbReference>
<accession>A0ACB8GM28</accession>
<name>A0ACB8GM28_PSICU</name>
<evidence type="ECO:0000313" key="2">
    <source>
        <dbReference type="Proteomes" id="UP000664032"/>
    </source>
</evidence>
<dbReference type="EMBL" id="JAFIQS020000011">
    <property type="protein sequence ID" value="KAH9476261.1"/>
    <property type="molecule type" value="Genomic_DNA"/>
</dbReference>
<protein>
    <submittedName>
        <fullName evidence="1">Uncharacterized protein</fullName>
    </submittedName>
</protein>
<proteinExistence type="predicted"/>
<keyword evidence="2" id="KW-1185">Reference proteome</keyword>
<sequence length="101" mass="10431">MDLHLLISDDDDDANANRDAELKRGQILMKWTRAPVPARGCIGANGERSAKAFNSKFAAAETPVNESGGGNAKSQSVTAHPAVQAVTCRIGAAAGQLVASV</sequence>
<reference evidence="1" key="1">
    <citation type="submission" date="2021-10" db="EMBL/GenBank/DDBJ databases">
        <title>Psilocybe cubensis genome.</title>
        <authorList>
            <person name="Mckernan K.J."/>
            <person name="Crawford S."/>
            <person name="Trippe A."/>
            <person name="Kane L.T."/>
            <person name="Mclaughlin S."/>
        </authorList>
    </citation>
    <scope>NUCLEOTIDE SEQUENCE</scope>
    <source>
        <strain evidence="1">MGC-MH-2018</strain>
    </source>
</reference>
<evidence type="ECO:0000313" key="1">
    <source>
        <dbReference type="EMBL" id="KAH9476261.1"/>
    </source>
</evidence>